<evidence type="ECO:0000313" key="1">
    <source>
        <dbReference type="EMBL" id="MFD2840335.1"/>
    </source>
</evidence>
<name>A0ABW5XCX7_9MICO</name>
<organism evidence="1 2">
    <name type="scientific">Populibacterium corticicola</name>
    <dbReference type="NCBI Taxonomy" id="1812826"/>
    <lineage>
        <taxon>Bacteria</taxon>
        <taxon>Bacillati</taxon>
        <taxon>Actinomycetota</taxon>
        <taxon>Actinomycetes</taxon>
        <taxon>Micrococcales</taxon>
        <taxon>Jonesiaceae</taxon>
        <taxon>Populibacterium</taxon>
    </lineage>
</organism>
<keyword evidence="1" id="KW-0378">Hydrolase</keyword>
<dbReference type="SUPFAM" id="SSF52317">
    <property type="entry name" value="Class I glutamine amidotransferase-like"/>
    <property type="match status" value="1"/>
</dbReference>
<comment type="caution">
    <text evidence="1">The sequence shown here is derived from an EMBL/GenBank/DDBJ whole genome shotgun (WGS) entry which is preliminary data.</text>
</comment>
<keyword evidence="2" id="KW-1185">Reference proteome</keyword>
<dbReference type="GO" id="GO:0016787">
    <property type="term" value="F:hydrolase activity"/>
    <property type="evidence" value="ECO:0007669"/>
    <property type="project" value="UniProtKB-KW"/>
</dbReference>
<accession>A0ABW5XCX7</accession>
<sequence length="256" mass="27230">MKIALLHLRNERPHDPQFQTELDILNNAAVAAVESLGWEAELLANGELPVAEAVAAVSRADAVVVLGGEDVMPQLYGGPVEYPGGGYHDALADTAQIAAIHAAVLTDTPLLGICRGLQLINVAFGGTLVQHIESNEHRGEGSWPDSFTTTSVEVANATDRSGDIAAPDLDELRQDIGTEPVFCTHHQAVDRLGQGLQAVARAADGIVEAVVHETSPVTGVQWHPEHPETAAFQLTRLLQRLGRQARARSAQCDASE</sequence>
<gene>
    <name evidence="1" type="ORF">ACFSYH_07090</name>
</gene>
<dbReference type="EMBL" id="JBHUOP010000003">
    <property type="protein sequence ID" value="MFD2840335.1"/>
    <property type="molecule type" value="Genomic_DNA"/>
</dbReference>
<dbReference type="InterPro" id="IPR011697">
    <property type="entry name" value="Peptidase_C26"/>
</dbReference>
<dbReference type="RefSeq" id="WP_377466162.1">
    <property type="nucleotide sequence ID" value="NZ_JBHUOP010000003.1"/>
</dbReference>
<dbReference type="Gene3D" id="3.40.50.880">
    <property type="match status" value="1"/>
</dbReference>
<dbReference type="PROSITE" id="PS51273">
    <property type="entry name" value="GATASE_TYPE_1"/>
    <property type="match status" value="1"/>
</dbReference>
<dbReference type="PANTHER" id="PTHR43235">
    <property type="entry name" value="GLUTAMINE AMIDOTRANSFERASE PB2B2.05-RELATED"/>
    <property type="match status" value="1"/>
</dbReference>
<dbReference type="InterPro" id="IPR029062">
    <property type="entry name" value="Class_I_gatase-like"/>
</dbReference>
<dbReference type="InterPro" id="IPR044668">
    <property type="entry name" value="PuuD-like"/>
</dbReference>
<protein>
    <submittedName>
        <fullName evidence="1">Gamma-glutamyl-gamma-aminobutyrate hydrolase family protein</fullName>
    </submittedName>
</protein>
<evidence type="ECO:0000313" key="2">
    <source>
        <dbReference type="Proteomes" id="UP001597391"/>
    </source>
</evidence>
<dbReference type="Pfam" id="PF07722">
    <property type="entry name" value="Peptidase_C26"/>
    <property type="match status" value="1"/>
</dbReference>
<proteinExistence type="predicted"/>
<reference evidence="2" key="1">
    <citation type="journal article" date="2019" name="Int. J. Syst. Evol. Microbiol.">
        <title>The Global Catalogue of Microorganisms (GCM) 10K type strain sequencing project: providing services to taxonomists for standard genome sequencing and annotation.</title>
        <authorList>
            <consortium name="The Broad Institute Genomics Platform"/>
            <consortium name="The Broad Institute Genome Sequencing Center for Infectious Disease"/>
            <person name="Wu L."/>
            <person name="Ma J."/>
        </authorList>
    </citation>
    <scope>NUCLEOTIDE SEQUENCE [LARGE SCALE GENOMIC DNA]</scope>
    <source>
        <strain evidence="2">KCTC 33576</strain>
    </source>
</reference>
<dbReference type="Proteomes" id="UP001597391">
    <property type="component" value="Unassembled WGS sequence"/>
</dbReference>
<dbReference type="PANTHER" id="PTHR43235:SF1">
    <property type="entry name" value="GLUTAMINE AMIDOTRANSFERASE PB2B2.05-RELATED"/>
    <property type="match status" value="1"/>
</dbReference>